<sequence>MQSSVPKKNLPEINFQDPCVELHIRIPEKMDPDRIEKIFSKIFSQSPNLQEKYRIVPPSLAPQSREDPQTPTSIVQSFDDLPEHPDTPHRAGECWDSSVHPYADVEDLVNDNHLHNYKEIFDKIPNLLWDIRNPKVFPVLYPLLFVYMDQLETEHKRIMDKLRLYIQEYGQYHDKTK</sequence>
<dbReference type="EMBL" id="KX388494">
    <property type="protein sequence ID" value="AQU11703.1"/>
    <property type="molecule type" value="Genomic_DNA"/>
</dbReference>
<protein>
    <submittedName>
        <fullName evidence="2">Uncharacterized protein</fullName>
    </submittedName>
</protein>
<feature type="region of interest" description="Disordered" evidence="1">
    <location>
        <begin position="60"/>
        <end position="90"/>
    </location>
</feature>
<feature type="compositionally biased region" description="Basic and acidic residues" evidence="1">
    <location>
        <begin position="81"/>
        <end position="90"/>
    </location>
</feature>
<accession>A0A1S6LVG1</accession>
<reference evidence="2" key="1">
    <citation type="journal article" date="2016" name="Virus Evol.">
        <title>Diversity and comparative genomics of chimeric viruses in Sphagnum-dominated peatlands.</title>
        <authorList>
            <person name="Quaiser A."/>
            <person name="Krupovic M."/>
            <person name="Dufresne A."/>
            <person name="Francez A.J."/>
            <person name="Roux S."/>
        </authorList>
    </citation>
    <scope>NUCLEOTIDE SEQUENCE</scope>
    <source>
        <strain evidence="2">CRUV-15-B</strain>
    </source>
</reference>
<name>A0A1S6LVG1_9VIRU</name>
<evidence type="ECO:0000256" key="1">
    <source>
        <dbReference type="SAM" id="MobiDB-lite"/>
    </source>
</evidence>
<proteinExistence type="predicted"/>
<evidence type="ECO:0000313" key="2">
    <source>
        <dbReference type="EMBL" id="AQU11703.1"/>
    </source>
</evidence>
<organism evidence="2">
    <name type="scientific">Cruciviridae sp</name>
    <dbReference type="NCBI Taxonomy" id="1955495"/>
    <lineage>
        <taxon>Viruses</taxon>
        <taxon>Cruciviruses</taxon>
    </lineage>
</organism>